<dbReference type="Proteomes" id="UP000474676">
    <property type="component" value="Unassembled WGS sequence"/>
</dbReference>
<comment type="caution">
    <text evidence="1">The sequence shown here is derived from an EMBL/GenBank/DDBJ whole genome shotgun (WGS) entry which is preliminary data.</text>
</comment>
<organism evidence="1 2">
    <name type="scientific">Hornefia butyriciproducens</name>
    <dbReference type="NCBI Taxonomy" id="2652293"/>
    <lineage>
        <taxon>Bacteria</taxon>
        <taxon>Bacillati</taxon>
        <taxon>Bacillota</taxon>
        <taxon>Clostridia</taxon>
        <taxon>Peptostreptococcales</taxon>
        <taxon>Anaerovoracaceae</taxon>
        <taxon>Hornefia</taxon>
    </lineage>
</organism>
<dbReference type="RefSeq" id="WP_154574018.1">
    <property type="nucleotide sequence ID" value="NZ_JAXFLN010000020.1"/>
</dbReference>
<evidence type="ECO:0000313" key="1">
    <source>
        <dbReference type="EMBL" id="MST51552.1"/>
    </source>
</evidence>
<reference evidence="1 2" key="1">
    <citation type="submission" date="2019-08" db="EMBL/GenBank/DDBJ databases">
        <title>In-depth cultivation of the pig gut microbiome towards novel bacterial diversity and tailored functional studies.</title>
        <authorList>
            <person name="Wylensek D."/>
            <person name="Hitch T.C.A."/>
            <person name="Clavel T."/>
        </authorList>
    </citation>
    <scope>NUCLEOTIDE SEQUENCE [LARGE SCALE GENOMIC DNA]</scope>
    <source>
        <strain evidence="1 2">WCA-MUC-591-APC-3H</strain>
    </source>
</reference>
<dbReference type="GeneID" id="303114547"/>
<dbReference type="EMBL" id="VUMZ01000003">
    <property type="protein sequence ID" value="MST51552.1"/>
    <property type="molecule type" value="Genomic_DNA"/>
</dbReference>
<accession>A0A6L5Y645</accession>
<dbReference type="AlphaFoldDB" id="A0A6L5Y645"/>
<protein>
    <submittedName>
        <fullName evidence="1">Uncharacterized protein</fullName>
    </submittedName>
</protein>
<name>A0A6L5Y645_9FIRM</name>
<sequence>MKYRKKPVLVEAYQTKDPIDIETLEGTMHASPGDYIITGVNGEKYPCKPDIFEKTYEPIR</sequence>
<evidence type="ECO:0000313" key="2">
    <source>
        <dbReference type="Proteomes" id="UP000474676"/>
    </source>
</evidence>
<gene>
    <name evidence="1" type="ORF">FYJ64_04350</name>
</gene>
<proteinExistence type="predicted"/>
<keyword evidence="2" id="KW-1185">Reference proteome</keyword>